<dbReference type="Proteomes" id="UP001072034">
    <property type="component" value="Unassembled WGS sequence"/>
</dbReference>
<keyword evidence="1" id="KW-0812">Transmembrane</keyword>
<feature type="transmembrane region" description="Helical" evidence="1">
    <location>
        <begin position="282"/>
        <end position="302"/>
    </location>
</feature>
<feature type="transmembrane region" description="Helical" evidence="1">
    <location>
        <begin position="251"/>
        <end position="270"/>
    </location>
</feature>
<dbReference type="InterPro" id="IPR050879">
    <property type="entry name" value="Acyltransferase_3"/>
</dbReference>
<dbReference type="GO" id="GO:0016746">
    <property type="term" value="F:acyltransferase activity"/>
    <property type="evidence" value="ECO:0007669"/>
    <property type="project" value="UniProtKB-KW"/>
</dbReference>
<dbReference type="RefSeq" id="WP_229118518.1">
    <property type="nucleotide sequence ID" value="NZ_CAJPNG010000042.1"/>
</dbReference>
<keyword evidence="4" id="KW-1185">Reference proteome</keyword>
<dbReference type="EMBL" id="JAPTMY010000040">
    <property type="protein sequence ID" value="MCZ0859149.1"/>
    <property type="molecule type" value="Genomic_DNA"/>
</dbReference>
<evidence type="ECO:0000256" key="1">
    <source>
        <dbReference type="SAM" id="Phobius"/>
    </source>
</evidence>
<feature type="transmembrane region" description="Helical" evidence="1">
    <location>
        <begin position="314"/>
        <end position="337"/>
    </location>
</feature>
<evidence type="ECO:0000313" key="4">
    <source>
        <dbReference type="Proteomes" id="UP001072034"/>
    </source>
</evidence>
<dbReference type="PANTHER" id="PTHR23028">
    <property type="entry name" value="ACETYLTRANSFERASE"/>
    <property type="match status" value="1"/>
</dbReference>
<accession>A0ABT4IBM5</accession>
<feature type="domain" description="Acyltransferase 3" evidence="2">
    <location>
        <begin position="17"/>
        <end position="361"/>
    </location>
</feature>
<proteinExistence type="predicted"/>
<keyword evidence="1" id="KW-1133">Transmembrane helix</keyword>
<organism evidence="3 4">
    <name type="scientific">Actinomyces israelii</name>
    <dbReference type="NCBI Taxonomy" id="1659"/>
    <lineage>
        <taxon>Bacteria</taxon>
        <taxon>Bacillati</taxon>
        <taxon>Actinomycetota</taxon>
        <taxon>Actinomycetes</taxon>
        <taxon>Actinomycetales</taxon>
        <taxon>Actinomycetaceae</taxon>
        <taxon>Actinomyces</taxon>
    </lineage>
</organism>
<feature type="transmembrane region" description="Helical" evidence="1">
    <location>
        <begin position="202"/>
        <end position="217"/>
    </location>
</feature>
<feature type="transmembrane region" description="Helical" evidence="1">
    <location>
        <begin position="223"/>
        <end position="239"/>
    </location>
</feature>
<evidence type="ECO:0000259" key="2">
    <source>
        <dbReference type="Pfam" id="PF01757"/>
    </source>
</evidence>
<sequence>MPSSPPPSRPGPSARLIELDGLRGLAAVIVVIHHCLLTVPAFARIGAWPGVVPEEPAARILTQTPLHLLWAGHEAVLVFFVLSGTALVYPVARRHAQRRRFDWIDYVPRRIVRLWLPAAASTALAVALMVLVPRSTAASLGPWMTQAHPAGLSARHLLLELALQPRYAYRNTVLWSLHAEAVFSFLLPLVVLVVALAARARAWWLPAAACLAVPAVTGDTRTLVYVPVFVLGATAGWRWGHLGTIAPERPAPWATPAALACLVLITIGWWPGLEGPVAGRLAAAVSLAAVAALVALAVRAGALRGVLRSRAVQYLGALSFSLYLVHEPVIVATRLLMASWSPWLVAPVAVAVTAPLTWLFRRYVEAPSHRLSRRAGQWVSSRVRRTAR</sequence>
<name>A0ABT4IBM5_9ACTO</name>
<feature type="transmembrane region" description="Helical" evidence="1">
    <location>
        <begin position="25"/>
        <end position="48"/>
    </location>
</feature>
<feature type="transmembrane region" description="Helical" evidence="1">
    <location>
        <begin position="343"/>
        <end position="364"/>
    </location>
</feature>
<comment type="caution">
    <text evidence="3">The sequence shown here is derived from an EMBL/GenBank/DDBJ whole genome shotgun (WGS) entry which is preliminary data.</text>
</comment>
<feature type="transmembrane region" description="Helical" evidence="1">
    <location>
        <begin position="173"/>
        <end position="195"/>
    </location>
</feature>
<feature type="transmembrane region" description="Helical" evidence="1">
    <location>
        <begin position="68"/>
        <end position="91"/>
    </location>
</feature>
<protein>
    <submittedName>
        <fullName evidence="3">Acyltransferase</fullName>
    </submittedName>
</protein>
<reference evidence="3" key="1">
    <citation type="submission" date="2022-10" db="EMBL/GenBank/DDBJ databases">
        <title>Genome sequence of Actinomyces israelii ATCC 10048.</title>
        <authorList>
            <person name="Watt R.M."/>
            <person name="Tong W.M."/>
        </authorList>
    </citation>
    <scope>NUCLEOTIDE SEQUENCE</scope>
    <source>
        <strain evidence="3">ATCC 10048</strain>
    </source>
</reference>
<feature type="transmembrane region" description="Helical" evidence="1">
    <location>
        <begin position="112"/>
        <end position="132"/>
    </location>
</feature>
<dbReference type="InterPro" id="IPR002656">
    <property type="entry name" value="Acyl_transf_3_dom"/>
</dbReference>
<dbReference type="Pfam" id="PF01757">
    <property type="entry name" value="Acyl_transf_3"/>
    <property type="match status" value="1"/>
</dbReference>
<evidence type="ECO:0000313" key="3">
    <source>
        <dbReference type="EMBL" id="MCZ0859149.1"/>
    </source>
</evidence>
<keyword evidence="3" id="KW-0012">Acyltransferase</keyword>
<keyword evidence="3" id="KW-0808">Transferase</keyword>
<gene>
    <name evidence="3" type="ORF">OHJ16_13980</name>
</gene>
<keyword evidence="1" id="KW-0472">Membrane</keyword>